<evidence type="ECO:0000256" key="4">
    <source>
        <dbReference type="ARBA" id="ARBA00022519"/>
    </source>
</evidence>
<dbReference type="PANTHER" id="PTHR35011">
    <property type="entry name" value="2,3-DIKETO-L-GULONATE TRAP TRANSPORTER SMALL PERMEASE PROTEIN YIAM"/>
    <property type="match status" value="1"/>
</dbReference>
<keyword evidence="7" id="KW-0472">Membrane</keyword>
<evidence type="ECO:0000256" key="3">
    <source>
        <dbReference type="ARBA" id="ARBA00022475"/>
    </source>
</evidence>
<proteinExistence type="inferred from homology"/>
<dbReference type="GO" id="GO:0005886">
    <property type="term" value="C:plasma membrane"/>
    <property type="evidence" value="ECO:0007669"/>
    <property type="project" value="UniProtKB-SubCell"/>
</dbReference>
<comment type="similarity">
    <text evidence="8">Belongs to the TRAP transporter small permease family.</text>
</comment>
<gene>
    <name evidence="10" type="ORF">NI17_005665</name>
</gene>
<name>A0A399G7T9_9ACTN</name>
<evidence type="ECO:0000256" key="8">
    <source>
        <dbReference type="ARBA" id="ARBA00038436"/>
    </source>
</evidence>
<evidence type="ECO:0000256" key="6">
    <source>
        <dbReference type="ARBA" id="ARBA00022989"/>
    </source>
</evidence>
<keyword evidence="4" id="KW-0997">Cell inner membrane</keyword>
<comment type="subcellular location">
    <subcellularLocation>
        <location evidence="1">Cell inner membrane</location>
        <topology evidence="1">Multi-pass membrane protein</topology>
    </subcellularLocation>
</comment>
<dbReference type="InterPro" id="IPR055348">
    <property type="entry name" value="DctQ"/>
</dbReference>
<organism evidence="10 11">
    <name type="scientific">Thermobifida halotolerans</name>
    <dbReference type="NCBI Taxonomy" id="483545"/>
    <lineage>
        <taxon>Bacteria</taxon>
        <taxon>Bacillati</taxon>
        <taxon>Actinomycetota</taxon>
        <taxon>Actinomycetes</taxon>
        <taxon>Streptosporangiales</taxon>
        <taxon>Nocardiopsidaceae</taxon>
        <taxon>Thermobifida</taxon>
    </lineage>
</organism>
<protein>
    <submittedName>
        <fullName evidence="10">TRAP transporter small permease</fullName>
    </submittedName>
</protein>
<reference evidence="10" key="1">
    <citation type="submission" date="2020-10" db="EMBL/GenBank/DDBJ databases">
        <title>De novo genome project of the cellulose decomposer Thermobifida halotolerans type strain.</title>
        <authorList>
            <person name="Nagy I."/>
            <person name="Horvath B."/>
            <person name="Kukolya J."/>
            <person name="Nagy I."/>
            <person name="Orsini M."/>
        </authorList>
    </citation>
    <scope>NUCLEOTIDE SEQUENCE</scope>
    <source>
        <strain evidence="10">DSM 44931</strain>
    </source>
</reference>
<keyword evidence="6" id="KW-1133">Transmembrane helix</keyword>
<feature type="domain" description="Tripartite ATP-independent periplasmic transporters DctQ component" evidence="9">
    <location>
        <begin position="28"/>
        <end position="160"/>
    </location>
</feature>
<sequence>MTAPPASKGRRAIELLIEVPAVVVAFVMMLHVTANALLRYFVNSPIPNTLEVVQYWYMPIVAFLGFVAAQLRGQHIAADLVFRMLPRATKPYVTAVGCAASALMAAGFAWYGWGEAVHAWEITMTAGVSSLISWPTYFLVPLAFASLTVQFAWATVQAVRSPDADDADELSSAKQPASV</sequence>
<evidence type="ECO:0000256" key="5">
    <source>
        <dbReference type="ARBA" id="ARBA00022692"/>
    </source>
</evidence>
<keyword evidence="11" id="KW-1185">Reference proteome</keyword>
<evidence type="ECO:0000256" key="1">
    <source>
        <dbReference type="ARBA" id="ARBA00004429"/>
    </source>
</evidence>
<evidence type="ECO:0000313" key="11">
    <source>
        <dbReference type="Proteomes" id="UP000265719"/>
    </source>
</evidence>
<evidence type="ECO:0000256" key="2">
    <source>
        <dbReference type="ARBA" id="ARBA00022448"/>
    </source>
</evidence>
<dbReference type="Proteomes" id="UP000265719">
    <property type="component" value="Chromosome"/>
</dbReference>
<keyword evidence="5" id="KW-0812">Transmembrane</keyword>
<evidence type="ECO:0000259" key="9">
    <source>
        <dbReference type="Pfam" id="PF04290"/>
    </source>
</evidence>
<accession>A0A399G7T9</accession>
<dbReference type="KEGG" id="thao:NI17_005665"/>
<keyword evidence="3" id="KW-1003">Cell membrane</keyword>
<evidence type="ECO:0000256" key="7">
    <source>
        <dbReference type="ARBA" id="ARBA00023136"/>
    </source>
</evidence>
<dbReference type="AlphaFoldDB" id="A0A399G7T9"/>
<dbReference type="OrthoDB" id="4544352at2"/>
<evidence type="ECO:0000313" key="10">
    <source>
        <dbReference type="EMBL" id="UOE20692.1"/>
    </source>
</evidence>
<dbReference type="EMBL" id="CP063196">
    <property type="protein sequence ID" value="UOE20692.1"/>
    <property type="molecule type" value="Genomic_DNA"/>
</dbReference>
<dbReference type="InterPro" id="IPR007387">
    <property type="entry name" value="TRAP_DctQ"/>
</dbReference>
<keyword evidence="2" id="KW-0813">Transport</keyword>
<dbReference type="RefSeq" id="WP_068692388.1">
    <property type="nucleotide sequence ID" value="NZ_CP063196.1"/>
</dbReference>
<dbReference type="Pfam" id="PF04290">
    <property type="entry name" value="DctQ"/>
    <property type="match status" value="1"/>
</dbReference>